<dbReference type="EMBL" id="LR215050">
    <property type="protein sequence ID" value="VEU82515.1"/>
    <property type="molecule type" value="Genomic_DNA"/>
</dbReference>
<protein>
    <submittedName>
        <fullName evidence="2">D-tyrosyl-tRNA(Tyr) deacylase</fullName>
        <ecNumber evidence="2">3.1.-.-</ecNumber>
    </submittedName>
</protein>
<name>A0A449BJ75_9MOLU</name>
<organism evidence="2 3">
    <name type="scientific">Acholeplasma hippikon</name>
    <dbReference type="NCBI Taxonomy" id="264636"/>
    <lineage>
        <taxon>Bacteria</taxon>
        <taxon>Bacillati</taxon>
        <taxon>Mycoplasmatota</taxon>
        <taxon>Mollicutes</taxon>
        <taxon>Acholeplasmatales</taxon>
        <taxon>Acholeplasmataceae</taxon>
        <taxon>Acholeplasma</taxon>
    </lineage>
</organism>
<dbReference type="STRING" id="1408416.GCA_000702765_00953"/>
<dbReference type="PANTHER" id="PTHR10472">
    <property type="entry name" value="D-TYROSYL-TRNA TYR DEACYLASE"/>
    <property type="match status" value="1"/>
</dbReference>
<gene>
    <name evidence="2" type="primary">dtd</name>
    <name evidence="2" type="ORF">NCTC10172_00530</name>
</gene>
<accession>A0A449BJ75</accession>
<dbReference type="InterPro" id="IPR023509">
    <property type="entry name" value="DTD-like_sf"/>
</dbReference>
<evidence type="ECO:0000313" key="2">
    <source>
        <dbReference type="EMBL" id="VEU82515.1"/>
    </source>
</evidence>
<proteinExistence type="inferred from homology"/>
<keyword evidence="2" id="KW-0378">Hydrolase</keyword>
<reference evidence="2 3" key="1">
    <citation type="submission" date="2019-01" db="EMBL/GenBank/DDBJ databases">
        <authorList>
            <consortium name="Pathogen Informatics"/>
        </authorList>
    </citation>
    <scope>NUCLEOTIDE SEQUENCE [LARGE SCALE GENOMIC DNA]</scope>
    <source>
        <strain evidence="2 3">NCTC10172</strain>
    </source>
</reference>
<dbReference type="NCBIfam" id="TIGR00256">
    <property type="entry name" value="D-aminoacyl-tRNA deacylase"/>
    <property type="match status" value="1"/>
</dbReference>
<dbReference type="Gene3D" id="3.50.80.10">
    <property type="entry name" value="D-tyrosyl-tRNA(Tyr) deacylase"/>
    <property type="match status" value="1"/>
</dbReference>
<dbReference type="SUPFAM" id="SSF69500">
    <property type="entry name" value="DTD-like"/>
    <property type="match status" value="1"/>
</dbReference>
<dbReference type="AlphaFoldDB" id="A0A449BJ75"/>
<dbReference type="KEGG" id="ahk:NCTC10172_00530"/>
<dbReference type="EC" id="3.1.-.-" evidence="2"/>
<evidence type="ECO:0000256" key="1">
    <source>
        <dbReference type="ARBA" id="ARBA00009673"/>
    </source>
</evidence>
<evidence type="ECO:0000313" key="3">
    <source>
        <dbReference type="Proteomes" id="UP000290909"/>
    </source>
</evidence>
<dbReference type="GO" id="GO:0005737">
    <property type="term" value="C:cytoplasm"/>
    <property type="evidence" value="ECO:0007669"/>
    <property type="project" value="InterPro"/>
</dbReference>
<sequence length="146" mass="16395">MRMLVARVNHAKLEVEGKEIANIGSGYIVYFGVKDTDTLALAEKCANKLNTMRLIHDEDGKMNLKLDPKTQEILVVSQFTLYGDASNNNRPSFTKAAKGDQALPIYLHFVECLRKLGHRVQTGQFGAHMIIQAEYDGPLNLLYELE</sequence>
<comment type="similarity">
    <text evidence="1">Belongs to the DTD family.</text>
</comment>
<dbReference type="Pfam" id="PF02580">
    <property type="entry name" value="Tyr_Deacylase"/>
    <property type="match status" value="1"/>
</dbReference>
<dbReference type="PANTHER" id="PTHR10472:SF5">
    <property type="entry name" value="D-AMINOACYL-TRNA DEACYLASE 1"/>
    <property type="match status" value="1"/>
</dbReference>
<dbReference type="InterPro" id="IPR003732">
    <property type="entry name" value="Daa-tRNA_deacyls_DTD"/>
</dbReference>
<dbReference type="Proteomes" id="UP000290909">
    <property type="component" value="Chromosome"/>
</dbReference>
<keyword evidence="3" id="KW-1185">Reference proteome</keyword>
<dbReference type="GO" id="GO:0051500">
    <property type="term" value="F:D-tyrosyl-tRNA(Tyr) deacylase activity"/>
    <property type="evidence" value="ECO:0007669"/>
    <property type="project" value="TreeGrafter"/>
</dbReference>